<evidence type="ECO:0000256" key="9">
    <source>
        <dbReference type="ARBA" id="ARBA00049336"/>
    </source>
</evidence>
<dbReference type="GO" id="GO:0046872">
    <property type="term" value="F:metal ion binding"/>
    <property type="evidence" value="ECO:0007669"/>
    <property type="project" value="UniProtKB-KW"/>
</dbReference>
<evidence type="ECO:0000256" key="6">
    <source>
        <dbReference type="ARBA" id="ARBA00022695"/>
    </source>
</evidence>
<organism evidence="12 13">
    <name type="scientific">Allofournierella massiliensis</name>
    <dbReference type="NCBI Taxonomy" id="1650663"/>
    <lineage>
        <taxon>Bacteria</taxon>
        <taxon>Bacillati</taxon>
        <taxon>Bacillota</taxon>
        <taxon>Clostridia</taxon>
        <taxon>Eubacteriales</taxon>
        <taxon>Oscillospiraceae</taxon>
        <taxon>Allofournierella</taxon>
    </lineage>
</organism>
<dbReference type="InterPro" id="IPR029044">
    <property type="entry name" value="Nucleotide-diphossugar_trans"/>
</dbReference>
<dbReference type="InterPro" id="IPR005835">
    <property type="entry name" value="NTP_transferase_dom"/>
</dbReference>
<comment type="similarity">
    <text evidence="2 10">Belongs to the glucose-1-phosphate thymidylyltransferase family.</text>
</comment>
<dbReference type="FunFam" id="3.90.550.10:FF:000023">
    <property type="entry name" value="Glucose-1-phosphate thymidylyltransferase"/>
    <property type="match status" value="1"/>
</dbReference>
<gene>
    <name evidence="12" type="ORF">EDD77_10123</name>
</gene>
<dbReference type="InterPro" id="IPR005907">
    <property type="entry name" value="G1P_thy_trans_s"/>
</dbReference>
<evidence type="ECO:0000256" key="2">
    <source>
        <dbReference type="ARBA" id="ARBA00010480"/>
    </source>
</evidence>
<evidence type="ECO:0000256" key="4">
    <source>
        <dbReference type="ARBA" id="ARBA00017654"/>
    </source>
</evidence>
<dbReference type="OrthoDB" id="9803871at2"/>
<dbReference type="NCBIfam" id="TIGR01207">
    <property type="entry name" value="rmlA"/>
    <property type="match status" value="1"/>
</dbReference>
<keyword evidence="8 10" id="KW-0460">Magnesium</keyword>
<dbReference type="PANTHER" id="PTHR43532">
    <property type="entry name" value="GLUCOSE-1-PHOSPHATE THYMIDYLYLTRANSFERASE"/>
    <property type="match status" value="1"/>
</dbReference>
<dbReference type="STRING" id="1650663.GCA_001486665_01620"/>
<dbReference type="Gene3D" id="3.90.550.10">
    <property type="entry name" value="Spore Coat Polysaccharide Biosynthesis Protein SpsA, Chain A"/>
    <property type="match status" value="1"/>
</dbReference>
<keyword evidence="5 10" id="KW-0808">Transferase</keyword>
<evidence type="ECO:0000256" key="5">
    <source>
        <dbReference type="ARBA" id="ARBA00022679"/>
    </source>
</evidence>
<name>A0A4R1R7S8_9FIRM</name>
<keyword evidence="6 10" id="KW-0548">Nucleotidyltransferase</keyword>
<evidence type="ECO:0000256" key="7">
    <source>
        <dbReference type="ARBA" id="ARBA00022723"/>
    </source>
</evidence>
<evidence type="ECO:0000313" key="13">
    <source>
        <dbReference type="Proteomes" id="UP000295184"/>
    </source>
</evidence>
<dbReference type="GeneID" id="97382394"/>
<protein>
    <recommendedName>
        <fullName evidence="4 10">Glucose-1-phosphate thymidylyltransferase</fullName>
        <ecNumber evidence="3 10">2.7.7.24</ecNumber>
    </recommendedName>
</protein>
<dbReference type="Proteomes" id="UP000295184">
    <property type="component" value="Unassembled WGS sequence"/>
</dbReference>
<sequence length="295" mass="32838">MKGIILAGGAGTRLYPLTMVTSKQLLPVYDKPMIYYPLSTLMLAGIQDILIISTPEDTPRFEHLLGDGSQYGLHLSYKVQPSPDGLAQAFLLGEEFIGDDCCAMILGDNIFYGNGFSRILKNAVKNAEENGRATVFGYYVNDPERFGIVEFDETGKVISVEEKPKEPKSNYAITGLYFYDNRVSAQAKQVKPSARGELEITTLNAMYLEEGKLDVQLLGRGFAWLDTGTMDSLVDAADFVRMVEKRQGIKISAPEEIAYKNGWISKEKLLESAERYGKSPYGEHLKRVADAKIKY</sequence>
<comment type="caution">
    <text evidence="12">The sequence shown here is derived from an EMBL/GenBank/DDBJ whole genome shotgun (WGS) entry which is preliminary data.</text>
</comment>
<comment type="catalytic activity">
    <reaction evidence="9 10">
        <text>dTTP + alpha-D-glucose 1-phosphate + H(+) = dTDP-alpha-D-glucose + diphosphate</text>
        <dbReference type="Rhea" id="RHEA:15225"/>
        <dbReference type="ChEBI" id="CHEBI:15378"/>
        <dbReference type="ChEBI" id="CHEBI:33019"/>
        <dbReference type="ChEBI" id="CHEBI:37568"/>
        <dbReference type="ChEBI" id="CHEBI:57477"/>
        <dbReference type="ChEBI" id="CHEBI:58601"/>
        <dbReference type="EC" id="2.7.7.24"/>
    </reaction>
</comment>
<reference evidence="12 13" key="1">
    <citation type="submission" date="2019-03" db="EMBL/GenBank/DDBJ databases">
        <title>Genomic Encyclopedia of Type Strains, Phase IV (KMG-IV): sequencing the most valuable type-strain genomes for metagenomic binning, comparative biology and taxonomic classification.</title>
        <authorList>
            <person name="Goeker M."/>
        </authorList>
    </citation>
    <scope>NUCLEOTIDE SEQUENCE [LARGE SCALE GENOMIC DNA]</scope>
    <source>
        <strain evidence="12 13">DSM 100451</strain>
    </source>
</reference>
<dbReference type="PANTHER" id="PTHR43532:SF1">
    <property type="entry name" value="GLUCOSE-1-PHOSPHATE THYMIDYLYLTRANSFERASE 1"/>
    <property type="match status" value="1"/>
</dbReference>
<keyword evidence="7 10" id="KW-0479">Metal-binding</keyword>
<comment type="cofactor">
    <cofactor evidence="1">
        <name>Mg(2+)</name>
        <dbReference type="ChEBI" id="CHEBI:18420"/>
    </cofactor>
</comment>
<dbReference type="Pfam" id="PF00483">
    <property type="entry name" value="NTP_transferase"/>
    <property type="match status" value="1"/>
</dbReference>
<evidence type="ECO:0000259" key="11">
    <source>
        <dbReference type="Pfam" id="PF00483"/>
    </source>
</evidence>
<dbReference type="AlphaFoldDB" id="A0A4R1R7S8"/>
<evidence type="ECO:0000256" key="1">
    <source>
        <dbReference type="ARBA" id="ARBA00001946"/>
    </source>
</evidence>
<accession>A0A4R1R7S8</accession>
<dbReference type="GO" id="GO:0008879">
    <property type="term" value="F:glucose-1-phosphate thymidylyltransferase activity"/>
    <property type="evidence" value="ECO:0007669"/>
    <property type="project" value="UniProtKB-EC"/>
</dbReference>
<dbReference type="EC" id="2.7.7.24" evidence="3 10"/>
<feature type="domain" description="Nucleotidyl transferase" evidence="11">
    <location>
        <begin position="2"/>
        <end position="240"/>
    </location>
</feature>
<evidence type="ECO:0000313" key="12">
    <source>
        <dbReference type="EMBL" id="TCL61569.1"/>
    </source>
</evidence>
<dbReference type="SUPFAM" id="SSF53448">
    <property type="entry name" value="Nucleotide-diphospho-sugar transferases"/>
    <property type="match status" value="1"/>
</dbReference>
<proteinExistence type="inferred from homology"/>
<dbReference type="CDD" id="cd02538">
    <property type="entry name" value="G1P_TT_short"/>
    <property type="match status" value="1"/>
</dbReference>
<dbReference type="EMBL" id="SLUM01000001">
    <property type="protein sequence ID" value="TCL61569.1"/>
    <property type="molecule type" value="Genomic_DNA"/>
</dbReference>
<comment type="function">
    <text evidence="10">Catalyzes the formation of dTDP-glucose, from dTTP and glucose 1-phosphate, as well as its pyrophosphorolysis.</text>
</comment>
<evidence type="ECO:0000256" key="10">
    <source>
        <dbReference type="RuleBase" id="RU003706"/>
    </source>
</evidence>
<evidence type="ECO:0000256" key="3">
    <source>
        <dbReference type="ARBA" id="ARBA00012461"/>
    </source>
</evidence>
<dbReference type="RefSeq" id="WP_058964040.1">
    <property type="nucleotide sequence ID" value="NZ_CABKVM010000016.1"/>
</dbReference>
<evidence type="ECO:0000256" key="8">
    <source>
        <dbReference type="ARBA" id="ARBA00022842"/>
    </source>
</evidence>